<keyword evidence="5" id="KW-1185">Reference proteome</keyword>
<dbReference type="GO" id="GO:0009451">
    <property type="term" value="P:RNA modification"/>
    <property type="evidence" value="ECO:0007669"/>
    <property type="project" value="InterPro"/>
</dbReference>
<dbReference type="InterPro" id="IPR040911">
    <property type="entry name" value="Exostosin_GT47"/>
</dbReference>
<dbReference type="PROSITE" id="PS51375">
    <property type="entry name" value="PPR"/>
    <property type="match status" value="3"/>
</dbReference>
<dbReference type="Proteomes" id="UP000188354">
    <property type="component" value="Chromosome LG01"/>
</dbReference>
<evidence type="ECO:0000256" key="1">
    <source>
        <dbReference type="ARBA" id="ARBA00022737"/>
    </source>
</evidence>
<dbReference type="AlphaFoldDB" id="A0A4P1RWI4"/>
<dbReference type="InterPro" id="IPR011990">
    <property type="entry name" value="TPR-like_helical_dom_sf"/>
</dbReference>
<name>A0A4P1RWI4_LUPAN</name>
<sequence length="782" mass="88321">MSNSEARWVSLLSKCISLRGTKQVHSHIYQNGLDSDPLVLGKLLLHCAISISDALHYAQRLFQHFPYPDTFMYNTIIRGLAQSHTPLHCIHPFIQMLRRQPTLFPDSFSFAFALKGVANCGNFRAGIQLHSQALRYGYITHVFVGTTLISMYAECGSSDYARRVFEEMPEPNAVTWNALVTAAFRCGDVEGARDVFQRMPVRNLTSWNLLLAGYGRAGKLDLARQVFSKMPMKDDVSWSTMIIGFAHNGSFDEAFGFFRELLCVGIRPNEVSLTGVLSACAQAGAFEFGKILHCFIEKSGFLYIASVNNALIDTYSRCGNAAMARLVFQNMPVTRSIVSWSSMIAGLAMHGHGEEAIQLFHEMEEAGVRPDVLDPIPLNNTLLYFKHNSTREQIILPPFPYQPSKIQSPKECPVFNSSQKTSYAEQQKKMALACDPTKNHLQVFMYDLPPEFHFGLLNWKGSVNKTWPNVDNPKNIPPYAGGLNLQHSVEYWLTLDLLSSSIAEVFRPCTADRLVQFLLAREEWKRSGGKDHLVVAHHPNSMLAAKRKLGSAMFVLADFGRYPVELANIKKDIIAPYTHLIDTIPISESASYDERSTLLYFQGAIYRKAGGAIRQELYYLLKDEKDVHFAFGSIKRNGINAASQGMAVSKFCLNIAGDTPSSNRLFDAIVSHCVPVIISDEIELPFEDVLDYSEFGLFVHASDAVRKGYLLNFLHSIKPEKWTKMWERLKEITQHFEYQYPSQPRDAVNMIWEEVAHKISSVQLNLHRKNRYQRSQLLVQTG</sequence>
<dbReference type="InterPro" id="IPR046960">
    <property type="entry name" value="PPR_At4g14850-like_plant"/>
</dbReference>
<feature type="repeat" description="PPR" evidence="2">
    <location>
        <begin position="172"/>
        <end position="206"/>
    </location>
</feature>
<feature type="domain" description="Exostosin GT47" evidence="3">
    <location>
        <begin position="513"/>
        <end position="712"/>
    </location>
</feature>
<evidence type="ECO:0000313" key="4">
    <source>
        <dbReference type="EMBL" id="OIW19625.1"/>
    </source>
</evidence>
<dbReference type="Pfam" id="PF01535">
    <property type="entry name" value="PPR"/>
    <property type="match status" value="3"/>
</dbReference>
<organism evidence="4 5">
    <name type="scientific">Lupinus angustifolius</name>
    <name type="common">Narrow-leaved blue lupine</name>
    <dbReference type="NCBI Taxonomy" id="3871"/>
    <lineage>
        <taxon>Eukaryota</taxon>
        <taxon>Viridiplantae</taxon>
        <taxon>Streptophyta</taxon>
        <taxon>Embryophyta</taxon>
        <taxon>Tracheophyta</taxon>
        <taxon>Spermatophyta</taxon>
        <taxon>Magnoliopsida</taxon>
        <taxon>eudicotyledons</taxon>
        <taxon>Gunneridae</taxon>
        <taxon>Pentapetalae</taxon>
        <taxon>rosids</taxon>
        <taxon>fabids</taxon>
        <taxon>Fabales</taxon>
        <taxon>Fabaceae</taxon>
        <taxon>Papilionoideae</taxon>
        <taxon>50 kb inversion clade</taxon>
        <taxon>genistoids sensu lato</taxon>
        <taxon>core genistoids</taxon>
        <taxon>Genisteae</taxon>
        <taxon>Lupinus</taxon>
    </lineage>
</organism>
<dbReference type="Gramene" id="OIW19625">
    <property type="protein sequence ID" value="OIW19625"/>
    <property type="gene ID" value="TanjilG_18435"/>
</dbReference>
<gene>
    <name evidence="4" type="ORF">TanjilG_18435</name>
</gene>
<accession>A0A4P1RWI4</accession>
<dbReference type="EMBL" id="CM007361">
    <property type="protein sequence ID" value="OIW19625.1"/>
    <property type="molecule type" value="Genomic_DNA"/>
</dbReference>
<keyword evidence="1" id="KW-0677">Repeat</keyword>
<evidence type="ECO:0000259" key="3">
    <source>
        <dbReference type="Pfam" id="PF03016"/>
    </source>
</evidence>
<dbReference type="GO" id="GO:0003723">
    <property type="term" value="F:RNA binding"/>
    <property type="evidence" value="ECO:0007669"/>
    <property type="project" value="InterPro"/>
</dbReference>
<dbReference type="Pfam" id="PF03016">
    <property type="entry name" value="Exostosin_GT47"/>
    <property type="match status" value="1"/>
</dbReference>
<dbReference type="Gene3D" id="1.25.40.10">
    <property type="entry name" value="Tetratricopeptide repeat domain"/>
    <property type="match status" value="3"/>
</dbReference>
<feature type="repeat" description="PPR" evidence="2">
    <location>
        <begin position="336"/>
        <end position="370"/>
    </location>
</feature>
<evidence type="ECO:0000256" key="2">
    <source>
        <dbReference type="PROSITE-ProRule" id="PRU00708"/>
    </source>
</evidence>
<feature type="repeat" description="PPR" evidence="2">
    <location>
        <begin position="234"/>
        <end position="268"/>
    </location>
</feature>
<dbReference type="PANTHER" id="PTHR47926:SF411">
    <property type="entry name" value="PENTATRICOPEPTIDE REPEAT-CONTAINING PROTEIN"/>
    <property type="match status" value="1"/>
</dbReference>
<proteinExistence type="predicted"/>
<dbReference type="NCBIfam" id="TIGR00756">
    <property type="entry name" value="PPR"/>
    <property type="match status" value="4"/>
</dbReference>
<protein>
    <recommendedName>
        <fullName evidence="3">Exostosin GT47 domain-containing protein</fullName>
    </recommendedName>
</protein>
<dbReference type="InterPro" id="IPR002885">
    <property type="entry name" value="PPR_rpt"/>
</dbReference>
<evidence type="ECO:0000313" key="5">
    <source>
        <dbReference type="Proteomes" id="UP000188354"/>
    </source>
</evidence>
<dbReference type="FunFam" id="1.25.40.10:FF:000934">
    <property type="entry name" value="Pentatricopeptide repeat-containing protein"/>
    <property type="match status" value="1"/>
</dbReference>
<dbReference type="Pfam" id="PF13041">
    <property type="entry name" value="PPR_2"/>
    <property type="match status" value="2"/>
</dbReference>
<reference evidence="4 5" key="1">
    <citation type="journal article" date="2017" name="Plant Biotechnol. J.">
        <title>A comprehensive draft genome sequence for lupin (Lupinus angustifolius), an emerging health food: insights into plant-microbe interactions and legume evolution.</title>
        <authorList>
            <person name="Hane J.K."/>
            <person name="Ming Y."/>
            <person name="Kamphuis L.G."/>
            <person name="Nelson M.N."/>
            <person name="Garg G."/>
            <person name="Atkins C.A."/>
            <person name="Bayer P.E."/>
            <person name="Bravo A."/>
            <person name="Bringans S."/>
            <person name="Cannon S."/>
            <person name="Edwards D."/>
            <person name="Foley R."/>
            <person name="Gao L.L."/>
            <person name="Harrison M.J."/>
            <person name="Huang W."/>
            <person name="Hurgobin B."/>
            <person name="Li S."/>
            <person name="Liu C.W."/>
            <person name="McGrath A."/>
            <person name="Morahan G."/>
            <person name="Murray J."/>
            <person name="Weller J."/>
            <person name="Jian J."/>
            <person name="Singh K.B."/>
        </authorList>
    </citation>
    <scope>NUCLEOTIDE SEQUENCE [LARGE SCALE GENOMIC DNA]</scope>
    <source>
        <strain evidence="5">cv. Tanjil</strain>
        <tissue evidence="4">Whole plant</tissue>
    </source>
</reference>
<dbReference type="PANTHER" id="PTHR47926">
    <property type="entry name" value="PENTATRICOPEPTIDE REPEAT-CONTAINING PROTEIN"/>
    <property type="match status" value="1"/>
</dbReference>